<evidence type="ECO:0000256" key="1">
    <source>
        <dbReference type="ARBA" id="ARBA00022679"/>
    </source>
</evidence>
<dbReference type="Pfam" id="PF02302">
    <property type="entry name" value="PTS_IIB"/>
    <property type="match status" value="1"/>
</dbReference>
<dbReference type="InterPro" id="IPR013011">
    <property type="entry name" value="PTS_EIIB_2"/>
</dbReference>
<dbReference type="SUPFAM" id="SSF52794">
    <property type="entry name" value="PTS system IIB component-like"/>
    <property type="match status" value="1"/>
</dbReference>
<accession>D1ALK0</accession>
<dbReference type="InterPro" id="IPR003501">
    <property type="entry name" value="PTS_EIIB_2/3"/>
</dbReference>
<dbReference type="KEGG" id="str:Sterm_2490"/>
<dbReference type="InterPro" id="IPR036095">
    <property type="entry name" value="PTS_EIIB-like_sf"/>
</dbReference>
<reference evidence="4" key="1">
    <citation type="submission" date="2009-09" db="EMBL/GenBank/DDBJ databases">
        <title>The complete chromosome of Sebaldella termitidis ATCC 33386.</title>
        <authorList>
            <consortium name="US DOE Joint Genome Institute (JGI-PGF)"/>
            <person name="Lucas S."/>
            <person name="Copeland A."/>
            <person name="Lapidus A."/>
            <person name="Glavina del Rio T."/>
            <person name="Dalin E."/>
            <person name="Tice H."/>
            <person name="Bruce D."/>
            <person name="Goodwin L."/>
            <person name="Pitluck S."/>
            <person name="Kyrpides N."/>
            <person name="Mavromatis K."/>
            <person name="Ivanova N."/>
            <person name="Mikhailova N."/>
            <person name="Sims D."/>
            <person name="Meincke L."/>
            <person name="Brettin T."/>
            <person name="Detter J.C."/>
            <person name="Han C."/>
            <person name="Larimer F."/>
            <person name="Land M."/>
            <person name="Hauser L."/>
            <person name="Markowitz V."/>
            <person name="Cheng J.F."/>
            <person name="Hugenholtz P."/>
            <person name="Woyke T."/>
            <person name="Wu D."/>
            <person name="Eisen J.A."/>
        </authorList>
    </citation>
    <scope>NUCLEOTIDE SEQUENCE [LARGE SCALE GENOMIC DNA]</scope>
    <source>
        <strain evidence="4">ATCC 33386 / NCTC 11300</strain>
    </source>
</reference>
<proteinExistence type="predicted"/>
<gene>
    <name evidence="3" type="ordered locus">Sterm_2490</name>
</gene>
<dbReference type="CDD" id="cd05563">
    <property type="entry name" value="PTS_IIB_ascorbate"/>
    <property type="match status" value="1"/>
</dbReference>
<reference evidence="3 4" key="2">
    <citation type="journal article" date="2010" name="Stand. Genomic Sci.">
        <title>Complete genome sequence of Sebaldella termitidis type strain (NCTC 11300).</title>
        <authorList>
            <person name="Harmon-Smith M."/>
            <person name="Celia L."/>
            <person name="Chertkov O."/>
            <person name="Lapidus A."/>
            <person name="Copeland A."/>
            <person name="Glavina Del Rio T."/>
            <person name="Nolan M."/>
            <person name="Lucas S."/>
            <person name="Tice H."/>
            <person name="Cheng J.F."/>
            <person name="Han C."/>
            <person name="Detter J.C."/>
            <person name="Bruce D."/>
            <person name="Goodwin L."/>
            <person name="Pitluck S."/>
            <person name="Pati A."/>
            <person name="Liolios K."/>
            <person name="Ivanova N."/>
            <person name="Mavromatis K."/>
            <person name="Mikhailova N."/>
            <person name="Chen A."/>
            <person name="Palaniappan K."/>
            <person name="Land M."/>
            <person name="Hauser L."/>
            <person name="Chang Y.J."/>
            <person name="Jeffries C.D."/>
            <person name="Brettin T."/>
            <person name="Goker M."/>
            <person name="Beck B."/>
            <person name="Bristow J."/>
            <person name="Eisen J.A."/>
            <person name="Markowitz V."/>
            <person name="Hugenholtz P."/>
            <person name="Kyrpides N.C."/>
            <person name="Klenk H.P."/>
            <person name="Chen F."/>
        </authorList>
    </citation>
    <scope>NUCLEOTIDE SEQUENCE [LARGE SCALE GENOMIC DNA]</scope>
    <source>
        <strain evidence="4">ATCC 33386 / NCTC 11300</strain>
    </source>
</reference>
<dbReference type="GO" id="GO:0008982">
    <property type="term" value="F:protein-N(PI)-phosphohistidine-sugar phosphotransferase activity"/>
    <property type="evidence" value="ECO:0007669"/>
    <property type="project" value="InterPro"/>
</dbReference>
<dbReference type="HOGENOM" id="CLU_159248_0_2_0"/>
<dbReference type="RefSeq" id="WP_012861937.1">
    <property type="nucleotide sequence ID" value="NC_013517.1"/>
</dbReference>
<dbReference type="Gene3D" id="3.40.50.2300">
    <property type="match status" value="1"/>
</dbReference>
<dbReference type="PROSITE" id="PS51099">
    <property type="entry name" value="PTS_EIIB_TYPE_2"/>
    <property type="match status" value="1"/>
</dbReference>
<evidence type="ECO:0000313" key="4">
    <source>
        <dbReference type="Proteomes" id="UP000000845"/>
    </source>
</evidence>
<feature type="domain" description="PTS EIIB type-2" evidence="2">
    <location>
        <begin position="1"/>
        <end position="89"/>
    </location>
</feature>
<sequence length="89" mass="9539">MKVLTVCGLGMGTSLILKMNVESILKDNNVKANIEHMDVSAANSTDADLIVTSNELAGNLEGHKAKLVVIKNFFDKEEIIAALKEAAII</sequence>
<dbReference type="STRING" id="526218.Sterm_2490"/>
<dbReference type="GO" id="GO:0009401">
    <property type="term" value="P:phosphoenolpyruvate-dependent sugar phosphotransferase system"/>
    <property type="evidence" value="ECO:0007669"/>
    <property type="project" value="InterPro"/>
</dbReference>
<protein>
    <submittedName>
        <fullName evidence="3">Phosphotransferase system lactose/cellobiose-specific IIB subunit</fullName>
    </submittedName>
</protein>
<organism evidence="3 4">
    <name type="scientific">Sebaldella termitidis (strain ATCC 33386 / NCTC 11300)</name>
    <dbReference type="NCBI Taxonomy" id="526218"/>
    <lineage>
        <taxon>Bacteria</taxon>
        <taxon>Fusobacteriati</taxon>
        <taxon>Fusobacteriota</taxon>
        <taxon>Fusobacteriia</taxon>
        <taxon>Fusobacteriales</taxon>
        <taxon>Leptotrichiaceae</taxon>
        <taxon>Sebaldella</taxon>
    </lineage>
</organism>
<keyword evidence="1" id="KW-0808">Transferase</keyword>
<dbReference type="Proteomes" id="UP000000845">
    <property type="component" value="Chromosome"/>
</dbReference>
<evidence type="ECO:0000259" key="2">
    <source>
        <dbReference type="PROSITE" id="PS51099"/>
    </source>
</evidence>
<keyword evidence="4" id="KW-1185">Reference proteome</keyword>
<name>D1ALK0_SEBTE</name>
<dbReference type="AlphaFoldDB" id="D1ALK0"/>
<evidence type="ECO:0000313" key="3">
    <source>
        <dbReference type="EMBL" id="ACZ09343.1"/>
    </source>
</evidence>
<dbReference type="EMBL" id="CP001739">
    <property type="protein sequence ID" value="ACZ09343.1"/>
    <property type="molecule type" value="Genomic_DNA"/>
</dbReference>
<dbReference type="eggNOG" id="COG3414">
    <property type="taxonomic scope" value="Bacteria"/>
</dbReference>